<dbReference type="InterPro" id="IPR036388">
    <property type="entry name" value="WH-like_DNA-bd_sf"/>
</dbReference>
<reference evidence="18" key="1">
    <citation type="submission" date="2025-08" db="UniProtKB">
        <authorList>
            <consortium name="RefSeq"/>
        </authorList>
    </citation>
    <scope>IDENTIFICATION</scope>
</reference>
<keyword evidence="17" id="KW-1185">Reference proteome</keyword>
<feature type="domain" description="Homeobox" evidence="15">
    <location>
        <begin position="168"/>
        <end position="228"/>
    </location>
</feature>
<dbReference type="InterPro" id="IPR043565">
    <property type="entry name" value="PAX_fam"/>
</dbReference>
<dbReference type="PANTHER" id="PTHR45636:SF8">
    <property type="entry name" value="PAIRED BOX PROTEIN PAX-4"/>
    <property type="match status" value="1"/>
</dbReference>
<protein>
    <recommendedName>
        <fullName evidence="12">Paired box protein Pax-4</fullName>
    </recommendedName>
</protein>
<dbReference type="GO" id="GO:0030858">
    <property type="term" value="P:positive regulation of epithelial cell differentiation"/>
    <property type="evidence" value="ECO:0007669"/>
    <property type="project" value="Ensembl"/>
</dbReference>
<evidence type="ECO:0000259" key="16">
    <source>
        <dbReference type="PROSITE" id="PS51057"/>
    </source>
</evidence>
<keyword evidence="4" id="KW-0678">Repressor</keyword>
<keyword evidence="3" id="KW-0217">Developmental protein</keyword>
<dbReference type="PRINTS" id="PR00027">
    <property type="entry name" value="PAIREDBOX"/>
</dbReference>
<evidence type="ECO:0000256" key="12">
    <source>
        <dbReference type="ARBA" id="ARBA00072321"/>
    </source>
</evidence>
<evidence type="ECO:0000313" key="17">
    <source>
        <dbReference type="Proteomes" id="UP000189704"/>
    </source>
</evidence>
<evidence type="ECO:0000259" key="15">
    <source>
        <dbReference type="PROSITE" id="PS50071"/>
    </source>
</evidence>
<evidence type="ECO:0000256" key="13">
    <source>
        <dbReference type="PROSITE-ProRule" id="PRU00108"/>
    </source>
</evidence>
<dbReference type="PANTHER" id="PTHR45636">
    <property type="entry name" value="PAIRED BOX PROTEIN PAX-6-RELATED-RELATED"/>
    <property type="match status" value="1"/>
</dbReference>
<evidence type="ECO:0000256" key="11">
    <source>
        <dbReference type="ARBA" id="ARBA00023242"/>
    </source>
</evidence>
<evidence type="ECO:0000256" key="10">
    <source>
        <dbReference type="ARBA" id="ARBA00023163"/>
    </source>
</evidence>
<evidence type="ECO:0000313" key="18">
    <source>
        <dbReference type="RefSeq" id="XP_008055218.1"/>
    </source>
</evidence>
<dbReference type="PROSITE" id="PS50071">
    <property type="entry name" value="HOMEOBOX_2"/>
    <property type="match status" value="1"/>
</dbReference>
<dbReference type="SUPFAM" id="SSF46689">
    <property type="entry name" value="Homeodomain-like"/>
    <property type="match status" value="2"/>
</dbReference>
<evidence type="ECO:0000256" key="1">
    <source>
        <dbReference type="ARBA" id="ARBA00004123"/>
    </source>
</evidence>
<dbReference type="OrthoDB" id="3225452at2759"/>
<evidence type="ECO:0000256" key="4">
    <source>
        <dbReference type="ARBA" id="ARBA00022491"/>
    </source>
</evidence>
<evidence type="ECO:0000256" key="6">
    <source>
        <dbReference type="ARBA" id="ARBA00022782"/>
    </source>
</evidence>
<evidence type="ECO:0000256" key="7">
    <source>
        <dbReference type="ARBA" id="ARBA00023015"/>
    </source>
</evidence>
<dbReference type="GO" id="GO:0001227">
    <property type="term" value="F:DNA-binding transcription repressor activity, RNA polymerase II-specific"/>
    <property type="evidence" value="ECO:0007669"/>
    <property type="project" value="Ensembl"/>
</dbReference>
<proteinExistence type="inferred from homology"/>
<dbReference type="InterPro" id="IPR009057">
    <property type="entry name" value="Homeodomain-like_sf"/>
</dbReference>
<keyword evidence="11 13" id="KW-0539">Nucleus</keyword>
<keyword evidence="10" id="KW-0804">Transcription</keyword>
<dbReference type="PROSITE" id="PS51057">
    <property type="entry name" value="PAIRED_2"/>
    <property type="match status" value="1"/>
</dbReference>
<evidence type="ECO:0000256" key="2">
    <source>
        <dbReference type="ARBA" id="ARBA00005733"/>
    </source>
</evidence>
<dbReference type="SMART" id="SM00389">
    <property type="entry name" value="HOX"/>
    <property type="match status" value="1"/>
</dbReference>
<dbReference type="GO" id="GO:0003309">
    <property type="term" value="P:type B pancreatic cell differentiation"/>
    <property type="evidence" value="ECO:0007669"/>
    <property type="project" value="Ensembl"/>
</dbReference>
<dbReference type="InterPro" id="IPR001523">
    <property type="entry name" value="Paired_dom"/>
</dbReference>
<keyword evidence="8 13" id="KW-0238">DNA-binding</keyword>
<dbReference type="GO" id="GO:0005634">
    <property type="term" value="C:nucleus"/>
    <property type="evidence" value="ECO:0007669"/>
    <property type="project" value="UniProtKB-SubCell"/>
</dbReference>
<accession>A0A1U7TFN0</accession>
<dbReference type="InterPro" id="IPR017970">
    <property type="entry name" value="Homeobox_CS"/>
</dbReference>
<dbReference type="PROSITE" id="PS00027">
    <property type="entry name" value="HOMEOBOX_1"/>
    <property type="match status" value="1"/>
</dbReference>
<dbReference type="KEGG" id="csyr:103259351"/>
<comment type="subcellular location">
    <subcellularLocation>
        <location evidence="1 13 14">Nucleus</location>
    </subcellularLocation>
</comment>
<keyword evidence="7" id="KW-0805">Transcription regulation</keyword>
<gene>
    <name evidence="18" type="primary">PAX4</name>
</gene>
<dbReference type="CDD" id="cd00086">
    <property type="entry name" value="homeodomain"/>
    <property type="match status" value="1"/>
</dbReference>
<feature type="DNA-binding region" description="Homeobox" evidence="13">
    <location>
        <begin position="170"/>
        <end position="229"/>
    </location>
</feature>
<evidence type="ECO:0000256" key="3">
    <source>
        <dbReference type="ARBA" id="ARBA00022473"/>
    </source>
</evidence>
<comment type="similarity">
    <text evidence="2">Belongs to the paired homeobox family.</text>
</comment>
<evidence type="ECO:0000256" key="14">
    <source>
        <dbReference type="RuleBase" id="RU000682"/>
    </source>
</evidence>
<dbReference type="FunFam" id="1.10.10.10:FF:000069">
    <property type="entry name" value="Paired box protein Pax-6"/>
    <property type="match status" value="1"/>
</dbReference>
<dbReference type="Pfam" id="PF00046">
    <property type="entry name" value="Homeodomain"/>
    <property type="match status" value="1"/>
</dbReference>
<feature type="domain" description="Paired" evidence="16">
    <location>
        <begin position="5"/>
        <end position="131"/>
    </location>
</feature>
<dbReference type="CTD" id="5078"/>
<dbReference type="GO" id="GO:0000978">
    <property type="term" value="F:RNA polymerase II cis-regulatory region sequence-specific DNA binding"/>
    <property type="evidence" value="ECO:0007669"/>
    <property type="project" value="Ensembl"/>
</dbReference>
<keyword evidence="6" id="KW-0221">Differentiation</keyword>
<name>A0A1U7TFN0_CARSF</name>
<dbReference type="InterPro" id="IPR001356">
    <property type="entry name" value="HD"/>
</dbReference>
<dbReference type="Pfam" id="PF00292">
    <property type="entry name" value="PAX"/>
    <property type="match status" value="1"/>
</dbReference>
<dbReference type="InterPro" id="IPR043182">
    <property type="entry name" value="PAIRED_DNA-bd_dom"/>
</dbReference>
<evidence type="ECO:0000256" key="8">
    <source>
        <dbReference type="ARBA" id="ARBA00023125"/>
    </source>
</evidence>
<dbReference type="Proteomes" id="UP000189704">
    <property type="component" value="Unplaced"/>
</dbReference>
<dbReference type="FunFam" id="1.10.10.10:FF:000003">
    <property type="entry name" value="Paired box protein Pax-6"/>
    <property type="match status" value="1"/>
</dbReference>
<organism evidence="17 18">
    <name type="scientific">Carlito syrichta</name>
    <name type="common">Philippine tarsier</name>
    <name type="synonym">Tarsius syrichta</name>
    <dbReference type="NCBI Taxonomy" id="1868482"/>
    <lineage>
        <taxon>Eukaryota</taxon>
        <taxon>Metazoa</taxon>
        <taxon>Chordata</taxon>
        <taxon>Craniata</taxon>
        <taxon>Vertebrata</taxon>
        <taxon>Euteleostomi</taxon>
        <taxon>Mammalia</taxon>
        <taxon>Eutheria</taxon>
        <taxon>Euarchontoglires</taxon>
        <taxon>Primates</taxon>
        <taxon>Haplorrhini</taxon>
        <taxon>Tarsiiformes</taxon>
        <taxon>Tarsiidae</taxon>
        <taxon>Carlito</taxon>
    </lineage>
</organism>
<evidence type="ECO:0000256" key="9">
    <source>
        <dbReference type="ARBA" id="ARBA00023155"/>
    </source>
</evidence>
<dbReference type="Gene3D" id="1.10.10.10">
    <property type="entry name" value="Winged helix-like DNA-binding domain superfamily/Winged helix DNA-binding domain"/>
    <property type="match status" value="2"/>
</dbReference>
<keyword evidence="5" id="KW-0563">Paired box</keyword>
<keyword evidence="9 13" id="KW-0371">Homeobox</keyword>
<dbReference type="AlphaFoldDB" id="A0A1U7TFN0"/>
<sequence>MQQDGFSNMNQLGGFFVNGRPLPLDTRQQIVRLAVSGMRPCDISRSLKVSNGCVSKILGRYYRTGVLEPKGIGGSKPRLATPPVVARITQLKGECPTLFAWEIQRQLCAEGLCTQDKTPSVSSINRVLRALQEDQGLPQAQLQSPAVLAPVRPVPYRGSEAPRGPHPGTGHRNRTIFSPGQAEALEKEFQRGQYPDSVARGKLAAATSLPEDTVRVWFSNRRAKWRRQEKLKWEMQLPGAFQGLTAPRVSPGIVSAQKSAGSVPAAALPAREPLSSSCYQLCWATALDKCLSGTPPQACLKPYWDGHSFIFPVISPPCVDLAWPCLAVPPVHHLIGRAGEATSTHFSHWP</sequence>
<evidence type="ECO:0000256" key="5">
    <source>
        <dbReference type="ARBA" id="ARBA00022724"/>
    </source>
</evidence>
<dbReference type="GeneID" id="103259351"/>
<dbReference type="STRING" id="1868482.ENSTSYP00000032189"/>
<dbReference type="SMART" id="SM00351">
    <property type="entry name" value="PAX"/>
    <property type="match status" value="1"/>
</dbReference>
<dbReference type="FunFam" id="1.10.10.60:FF:000226">
    <property type="entry name" value="Paired box gene 4"/>
    <property type="match status" value="1"/>
</dbReference>
<dbReference type="RefSeq" id="XP_008055218.1">
    <property type="nucleotide sequence ID" value="XM_008057027.1"/>
</dbReference>
<dbReference type="Gene3D" id="1.10.10.60">
    <property type="entry name" value="Homeodomain-like"/>
    <property type="match status" value="1"/>
</dbReference>
<dbReference type="PROSITE" id="PS00034">
    <property type="entry name" value="PAIRED_1"/>
    <property type="match status" value="1"/>
</dbReference>